<feature type="compositionally biased region" description="Polar residues" evidence="10">
    <location>
        <begin position="523"/>
        <end position="535"/>
    </location>
</feature>
<proteinExistence type="predicted"/>
<evidence type="ECO:0000256" key="3">
    <source>
        <dbReference type="ARBA" id="ARBA00022737"/>
    </source>
</evidence>
<evidence type="ECO:0000256" key="6">
    <source>
        <dbReference type="ARBA" id="ARBA00023015"/>
    </source>
</evidence>
<evidence type="ECO:0000256" key="1">
    <source>
        <dbReference type="ARBA" id="ARBA00004123"/>
    </source>
</evidence>
<evidence type="ECO:0000256" key="4">
    <source>
        <dbReference type="ARBA" id="ARBA00022771"/>
    </source>
</evidence>
<feature type="compositionally biased region" description="Basic residues" evidence="10">
    <location>
        <begin position="479"/>
        <end position="488"/>
    </location>
</feature>
<keyword evidence="3" id="KW-0677">Repeat</keyword>
<dbReference type="eggNOG" id="KOG1721">
    <property type="taxonomic scope" value="Eukaryota"/>
</dbReference>
<dbReference type="Proteomes" id="UP000008493">
    <property type="component" value="Unassembled WGS sequence"/>
</dbReference>
<evidence type="ECO:0000256" key="10">
    <source>
        <dbReference type="SAM" id="MobiDB-lite"/>
    </source>
</evidence>
<evidence type="ECO:0000256" key="2">
    <source>
        <dbReference type="ARBA" id="ARBA00022723"/>
    </source>
</evidence>
<keyword evidence="2" id="KW-0479">Metal-binding</keyword>
<keyword evidence="13" id="KW-1185">Reference proteome</keyword>
<dbReference type="PANTHER" id="PTHR47428">
    <property type="entry name" value="REGULATORY PROTEIN MIG1-RELATED"/>
    <property type="match status" value="1"/>
</dbReference>
<evidence type="ECO:0000256" key="5">
    <source>
        <dbReference type="ARBA" id="ARBA00022833"/>
    </source>
</evidence>
<feature type="compositionally biased region" description="Low complexity" evidence="10">
    <location>
        <begin position="82"/>
        <end position="107"/>
    </location>
</feature>
<sequence>MRPDNENSRPPPPDLVSTHTLTPVTTALSNDQHSSGYDQHSSGYDPQYSGSSMSVDGNSIRAHSSLDSAESRLNQSIITADSNTSTTSTTSTNSTTSTKSTTSTSSLKKSRAEEEEEDRLEYASASGSGVDGDRSGSAMDLDDFNQLFGLGIDLDINDAGVGGIGQPLPIQNTSTITPAQLHLNSNSDSNQSNDVHDFSHDMSGISLPSQGSMDHLHLLDQYLDLALHNSKPFGSFSDFSSPFAGLAGDESAGLNRSIEMNSANMQMRGRTLTGTNISLGERHQQDGGIAIAYPLSYYQHRSQPLATTSSPAAPPILEAHSLTNYRSTSLLGYPCNTSGSSIGVSSINGGGTSTTPSTNSFVQSSPEFVPPSSVSPLTLQYDSKGRVVVDPNGSASGGTGEGSLSLSNVGSDGLSFAFSELNGSGGVTSASRPPWIFQGDGGGKLSRSPASGTGASNLIMRRATSTLVGSSSKLGSGRGMRKGARRGKQQQVMEMSIPLPIPTRSKKPSLIGWEGNTLATMVTSTPASPPRTASTRDILPVPPYIVSQTSSESRKRKRSPELDSDDDVIVNVEKVSRRELLGLRKISKDTEKKWGEEEEMSGGERKRKRRRIGSLSGPQKKEKGKEKRKIVWTSDDDGSDDSDDEDAYFPSSDPSSPGINDEPGPSSRPLKSLSRLRSLSSSCTKSTYRRSSSAVTLKTPDSEITSISPDSSKDEDDTKPYGVDKHNKGKARGSAALALATVTMLSGKPPTSVWGTYVPFPLDDDPGEVIIRSGRTRRNGHIPLPVPVPDLIKKSRGRKVPHQESKKKLDYDDSKREFICEVLGCGKCFVRGEHLKRHVRSIHTHDKPHPCPYEGCDKSFSRRDNLGQHVRIHLQSSSS</sequence>
<dbReference type="OMA" id="MEMSIPL"/>
<dbReference type="KEGG" id="abp:AGABI1DRAFT126565"/>
<feature type="region of interest" description="Disordered" evidence="10">
    <location>
        <begin position="1"/>
        <end position="136"/>
    </location>
</feature>
<evidence type="ECO:0000313" key="12">
    <source>
        <dbReference type="EMBL" id="EKM82234.1"/>
    </source>
</evidence>
<feature type="domain" description="C2H2-type" evidence="11">
    <location>
        <begin position="849"/>
        <end position="878"/>
    </location>
</feature>
<gene>
    <name evidence="12" type="ORF">AGABI1DRAFT_126565</name>
</gene>
<keyword evidence="7" id="KW-0804">Transcription</keyword>
<dbReference type="Pfam" id="PF00096">
    <property type="entry name" value="zf-C2H2"/>
    <property type="match status" value="2"/>
</dbReference>
<keyword evidence="4 9" id="KW-0863">Zinc-finger</keyword>
<dbReference type="HOGENOM" id="CLU_327311_0_0_1"/>
<protein>
    <recommendedName>
        <fullName evidence="11">C2H2-type domain-containing protein</fullName>
    </recommendedName>
</protein>
<evidence type="ECO:0000313" key="13">
    <source>
        <dbReference type="Proteomes" id="UP000008493"/>
    </source>
</evidence>
<dbReference type="OrthoDB" id="6365676at2759"/>
<feature type="region of interest" description="Disordered" evidence="10">
    <location>
        <begin position="468"/>
        <end position="490"/>
    </location>
</feature>
<reference evidence="13" key="1">
    <citation type="journal article" date="2012" name="Proc. Natl. Acad. Sci. U.S.A.">
        <title>Genome sequence of the button mushroom Agaricus bisporus reveals mechanisms governing adaptation to a humic-rich ecological niche.</title>
        <authorList>
            <person name="Morin E."/>
            <person name="Kohler A."/>
            <person name="Baker A.R."/>
            <person name="Foulongne-Oriol M."/>
            <person name="Lombard V."/>
            <person name="Nagy L.G."/>
            <person name="Ohm R.A."/>
            <person name="Patyshakuliyeva A."/>
            <person name="Brun A."/>
            <person name="Aerts A.L."/>
            <person name="Bailey A.M."/>
            <person name="Billette C."/>
            <person name="Coutinho P.M."/>
            <person name="Deakin G."/>
            <person name="Doddapaneni H."/>
            <person name="Floudas D."/>
            <person name="Grimwood J."/>
            <person name="Hilden K."/>
            <person name="Kuees U."/>
            <person name="LaButti K.M."/>
            <person name="Lapidus A."/>
            <person name="Lindquist E.A."/>
            <person name="Lucas S.M."/>
            <person name="Murat C."/>
            <person name="Riley R.W."/>
            <person name="Salamov A.A."/>
            <person name="Schmutz J."/>
            <person name="Subramanian V."/>
            <person name="Woesten H.A.B."/>
            <person name="Xu J."/>
            <person name="Eastwood D.C."/>
            <person name="Foster G.D."/>
            <person name="Sonnenberg A.S."/>
            <person name="Cullen D."/>
            <person name="de Vries R.P."/>
            <person name="Lundell T."/>
            <person name="Hibbett D.S."/>
            <person name="Henrissat B."/>
            <person name="Burton K.S."/>
            <person name="Kerrigan R.W."/>
            <person name="Challen M.P."/>
            <person name="Grigoriev I.V."/>
            <person name="Martin F."/>
        </authorList>
    </citation>
    <scope>NUCLEOTIDE SEQUENCE [LARGE SCALE GENOMIC DNA]</scope>
    <source>
        <strain evidence="13">JB137-S8 / ATCC MYA-4627 / FGSC 10392</strain>
    </source>
</reference>
<feature type="compositionally biased region" description="Polar residues" evidence="10">
    <location>
        <begin position="683"/>
        <end position="696"/>
    </location>
</feature>
<dbReference type="SUPFAM" id="SSF57667">
    <property type="entry name" value="beta-beta-alpha zinc fingers"/>
    <property type="match status" value="1"/>
</dbReference>
<evidence type="ECO:0000259" key="11">
    <source>
        <dbReference type="PROSITE" id="PS50157"/>
    </source>
</evidence>
<feature type="region of interest" description="Disordered" evidence="10">
    <location>
        <begin position="594"/>
        <end position="732"/>
    </location>
</feature>
<dbReference type="RefSeq" id="XP_007327933.1">
    <property type="nucleotide sequence ID" value="XM_007327871.1"/>
</dbReference>
<dbReference type="PROSITE" id="PS50157">
    <property type="entry name" value="ZINC_FINGER_C2H2_2"/>
    <property type="match status" value="2"/>
</dbReference>
<evidence type="ECO:0000256" key="7">
    <source>
        <dbReference type="ARBA" id="ARBA00023163"/>
    </source>
</evidence>
<dbReference type="PROSITE" id="PS00028">
    <property type="entry name" value="ZINC_FINGER_C2H2_1"/>
    <property type="match status" value="2"/>
</dbReference>
<dbReference type="GO" id="GO:0000978">
    <property type="term" value="F:RNA polymerase II cis-regulatory region sequence-specific DNA binding"/>
    <property type="evidence" value="ECO:0007669"/>
    <property type="project" value="TreeGrafter"/>
</dbReference>
<feature type="compositionally biased region" description="Basic and acidic residues" evidence="10">
    <location>
        <begin position="716"/>
        <end position="726"/>
    </location>
</feature>
<evidence type="ECO:0000256" key="9">
    <source>
        <dbReference type="PROSITE-ProRule" id="PRU00042"/>
    </source>
</evidence>
<dbReference type="GO" id="GO:0008270">
    <property type="term" value="F:zinc ion binding"/>
    <property type="evidence" value="ECO:0007669"/>
    <property type="project" value="UniProtKB-KW"/>
</dbReference>
<comment type="subcellular location">
    <subcellularLocation>
        <location evidence="1">Nucleus</location>
    </subcellularLocation>
</comment>
<dbReference type="InterPro" id="IPR051007">
    <property type="entry name" value="creA/MIG_C2H2-ZnF"/>
</dbReference>
<dbReference type="SMART" id="SM00355">
    <property type="entry name" value="ZnF_C2H2"/>
    <property type="match status" value="2"/>
</dbReference>
<organism evidence="12 13">
    <name type="scientific">Agaricus bisporus var. burnettii (strain JB137-S8 / ATCC MYA-4627 / FGSC 10392)</name>
    <name type="common">White button mushroom</name>
    <dbReference type="NCBI Taxonomy" id="597362"/>
    <lineage>
        <taxon>Eukaryota</taxon>
        <taxon>Fungi</taxon>
        <taxon>Dikarya</taxon>
        <taxon>Basidiomycota</taxon>
        <taxon>Agaricomycotina</taxon>
        <taxon>Agaricomycetes</taxon>
        <taxon>Agaricomycetidae</taxon>
        <taxon>Agaricales</taxon>
        <taxon>Agaricineae</taxon>
        <taxon>Agaricaceae</taxon>
        <taxon>Agaricus</taxon>
    </lineage>
</organism>
<feature type="compositionally biased region" description="Polar residues" evidence="10">
    <location>
        <begin position="17"/>
        <end position="81"/>
    </location>
</feature>
<feature type="domain" description="C2H2-type" evidence="11">
    <location>
        <begin position="818"/>
        <end position="848"/>
    </location>
</feature>
<evidence type="ECO:0000256" key="8">
    <source>
        <dbReference type="ARBA" id="ARBA00023242"/>
    </source>
</evidence>
<feature type="region of interest" description="Disordered" evidence="10">
    <location>
        <begin position="348"/>
        <end position="375"/>
    </location>
</feature>
<dbReference type="EMBL" id="JH971387">
    <property type="protein sequence ID" value="EKM82234.1"/>
    <property type="molecule type" value="Genomic_DNA"/>
</dbReference>
<feature type="region of interest" description="Disordered" evidence="10">
    <location>
        <begin position="523"/>
        <end position="563"/>
    </location>
</feature>
<feature type="compositionally biased region" description="Low complexity" evidence="10">
    <location>
        <begin position="665"/>
        <end position="682"/>
    </location>
</feature>
<dbReference type="GO" id="GO:0005737">
    <property type="term" value="C:cytoplasm"/>
    <property type="evidence" value="ECO:0007669"/>
    <property type="project" value="TreeGrafter"/>
</dbReference>
<dbReference type="GO" id="GO:0005634">
    <property type="term" value="C:nucleus"/>
    <property type="evidence" value="ECO:0007669"/>
    <property type="project" value="UniProtKB-SubCell"/>
</dbReference>
<keyword evidence="6" id="KW-0805">Transcription regulation</keyword>
<dbReference type="InterPro" id="IPR036236">
    <property type="entry name" value="Znf_C2H2_sf"/>
</dbReference>
<dbReference type="InterPro" id="IPR013087">
    <property type="entry name" value="Znf_C2H2_type"/>
</dbReference>
<dbReference type="GO" id="GO:0000433">
    <property type="term" value="P:carbon catabolite repression of transcription from RNA polymerase II promoter by glucose"/>
    <property type="evidence" value="ECO:0007669"/>
    <property type="project" value="TreeGrafter"/>
</dbReference>
<keyword evidence="5" id="KW-0862">Zinc</keyword>
<accession>K5W5X9</accession>
<dbReference type="GeneID" id="18826526"/>
<dbReference type="Gene3D" id="3.30.160.60">
    <property type="entry name" value="Classic Zinc Finger"/>
    <property type="match status" value="2"/>
</dbReference>
<feature type="compositionally biased region" description="Acidic residues" evidence="10">
    <location>
        <begin position="634"/>
        <end position="647"/>
    </location>
</feature>
<dbReference type="FunFam" id="3.30.160.60:FF:000072">
    <property type="entry name" value="zinc finger protein 143 isoform X1"/>
    <property type="match status" value="1"/>
</dbReference>
<name>K5W5X9_AGABU</name>
<dbReference type="GO" id="GO:0000981">
    <property type="term" value="F:DNA-binding transcription factor activity, RNA polymerase II-specific"/>
    <property type="evidence" value="ECO:0007669"/>
    <property type="project" value="UniProtKB-ARBA"/>
</dbReference>
<keyword evidence="8" id="KW-0539">Nucleus</keyword>
<dbReference type="InParanoid" id="K5W5X9"/>
<dbReference type="STRING" id="597362.K5W5X9"/>
<dbReference type="PANTHER" id="PTHR47428:SF1">
    <property type="entry name" value="REGULATORY PROTEIN MIG1-RELATED"/>
    <property type="match status" value="1"/>
</dbReference>
<dbReference type="AlphaFoldDB" id="K5W5X9"/>